<accession>A0A9F5N0C8</accession>
<keyword evidence="5" id="KW-0812">Transmembrane</keyword>
<feature type="domain" description="LRRCT" evidence="6">
    <location>
        <begin position="92"/>
        <end position="158"/>
    </location>
</feature>
<dbReference type="SUPFAM" id="SSF52058">
    <property type="entry name" value="L domain-like"/>
    <property type="match status" value="1"/>
</dbReference>
<evidence type="ECO:0000313" key="8">
    <source>
        <dbReference type="RefSeq" id="XP_025031026.1"/>
    </source>
</evidence>
<dbReference type="CTD" id="2811"/>
<dbReference type="GeneID" id="103048345"/>
<evidence type="ECO:0000259" key="6">
    <source>
        <dbReference type="SMART" id="SM00082"/>
    </source>
</evidence>
<dbReference type="InterPro" id="IPR001611">
    <property type="entry name" value="Leu-rich_rpt"/>
</dbReference>
<dbReference type="OMA" id="NPDFCCL"/>
<feature type="region of interest" description="Disordered" evidence="4">
    <location>
        <begin position="125"/>
        <end position="145"/>
    </location>
</feature>
<keyword evidence="2" id="KW-0732">Signal</keyword>
<evidence type="ECO:0000256" key="4">
    <source>
        <dbReference type="SAM" id="MobiDB-lite"/>
    </source>
</evidence>
<reference evidence="8" key="1">
    <citation type="submission" date="2025-08" db="UniProtKB">
        <authorList>
            <consortium name="RefSeq"/>
        </authorList>
    </citation>
    <scope>IDENTIFICATION</scope>
    <source>
        <tissue evidence="8">Liver</tissue>
    </source>
</reference>
<feature type="compositionally biased region" description="Low complexity" evidence="4">
    <location>
        <begin position="304"/>
        <end position="313"/>
    </location>
</feature>
<protein>
    <submittedName>
        <fullName evidence="8">Platelet glycoprotein Ib alpha chain</fullName>
    </submittedName>
</protein>
<dbReference type="SMART" id="SM00369">
    <property type="entry name" value="LRR_TYP"/>
    <property type="match status" value="3"/>
</dbReference>
<feature type="transmembrane region" description="Helical" evidence="5">
    <location>
        <begin position="418"/>
        <end position="442"/>
    </location>
</feature>
<dbReference type="GO" id="GO:0005886">
    <property type="term" value="C:plasma membrane"/>
    <property type="evidence" value="ECO:0007669"/>
    <property type="project" value="TreeGrafter"/>
</dbReference>
<dbReference type="Proteomes" id="UP000695026">
    <property type="component" value="Unplaced"/>
</dbReference>
<dbReference type="PANTHER" id="PTHR24369:SF157">
    <property type="entry name" value="LRRCT DOMAIN-CONTAINING PROTEIN"/>
    <property type="match status" value="1"/>
</dbReference>
<dbReference type="RefSeq" id="XP_025031026.1">
    <property type="nucleotide sequence ID" value="XM_025175258.1"/>
</dbReference>
<proteinExistence type="predicted"/>
<organism evidence="7 8">
    <name type="scientific">Python bivittatus</name>
    <name type="common">Burmese python</name>
    <name type="synonym">Python molurus bivittatus</name>
    <dbReference type="NCBI Taxonomy" id="176946"/>
    <lineage>
        <taxon>Eukaryota</taxon>
        <taxon>Metazoa</taxon>
        <taxon>Chordata</taxon>
        <taxon>Craniata</taxon>
        <taxon>Vertebrata</taxon>
        <taxon>Euteleostomi</taxon>
        <taxon>Lepidosauria</taxon>
        <taxon>Squamata</taxon>
        <taxon>Bifurcata</taxon>
        <taxon>Unidentata</taxon>
        <taxon>Episquamata</taxon>
        <taxon>Toxicofera</taxon>
        <taxon>Serpentes</taxon>
        <taxon>Henophidia</taxon>
        <taxon>Pythonidae</taxon>
        <taxon>Python</taxon>
    </lineage>
</organism>
<evidence type="ECO:0000313" key="7">
    <source>
        <dbReference type="Proteomes" id="UP000695026"/>
    </source>
</evidence>
<gene>
    <name evidence="8" type="primary">GP1BA</name>
</gene>
<evidence type="ECO:0000256" key="1">
    <source>
        <dbReference type="ARBA" id="ARBA00022614"/>
    </source>
</evidence>
<dbReference type="InterPro" id="IPR050541">
    <property type="entry name" value="LRR_TM_domain-containing"/>
</dbReference>
<keyword evidence="1" id="KW-0433">Leucine-rich repeat</keyword>
<feature type="region of interest" description="Disordered" evidence="4">
    <location>
        <begin position="271"/>
        <end position="313"/>
    </location>
</feature>
<keyword evidence="5" id="KW-0472">Membrane</keyword>
<dbReference type="InterPro" id="IPR032675">
    <property type="entry name" value="LRR_dom_sf"/>
</dbReference>
<feature type="non-terminal residue" evidence="8">
    <location>
        <position position="1"/>
    </location>
</feature>
<dbReference type="PANTHER" id="PTHR24369">
    <property type="entry name" value="ANTIGEN BSP, PUTATIVE-RELATED"/>
    <property type="match status" value="1"/>
</dbReference>
<evidence type="ECO:0000256" key="3">
    <source>
        <dbReference type="ARBA" id="ARBA00022737"/>
    </source>
</evidence>
<keyword evidence="5" id="KW-1133">Transmembrane helix</keyword>
<dbReference type="SMART" id="SM00082">
    <property type="entry name" value="LRRCT"/>
    <property type="match status" value="1"/>
</dbReference>
<sequence>VPEGAFRDLGQLRDLELQGNRLRRLPAGAFQGLGGLRDLDLSENLLEGLPPDLLAELPNLEILRLERNRLRRVPDGFFSEEAAYAYVYLAGNPWLCDCQLLYLRDWIIENEISVYTRTSVQEDGSEKVVTENDPESVQCHEPHKEKGRPVMHFQAVCRQLGDGEEAEGGEDDADDPRTLAPTPSTLKFSAVVSRTALFPVPSSLSSHSPSTAITTTGASPTIATSTSAFSSTTTYARTATSHVPSTAINVLTTTPAVAAFNLSTAGVIVGRSTPPSKLQPLTTGTPASPTTHLPTTPSKIFSVPTTPTATPSPTFAHRTTTLMPTAPVSQSTPPPTMAVTRHLPSTLGALVPSITHGKSSPTISTPASTRVFSPAASSMPAGHCLCPALPVRVLGVATRKGTPANWLAGYCCLLRLTLYIACLALVALPALAVLCCLGWLYLSWYRPALQGAPGARLARYQQGQRVTLKERQLKTAEVPSLTTGPRIYRVCKKFRIAPSRHVAWLLVSLPGPAGEWPWEQRQGSRSSYSLDRGRDTFGAVRVKYAAASL</sequence>
<dbReference type="Gene3D" id="3.80.10.10">
    <property type="entry name" value="Ribonuclease Inhibitor"/>
    <property type="match status" value="1"/>
</dbReference>
<dbReference type="KEGG" id="pbi:103048345"/>
<keyword evidence="7" id="KW-1185">Reference proteome</keyword>
<evidence type="ECO:0000256" key="2">
    <source>
        <dbReference type="ARBA" id="ARBA00022729"/>
    </source>
</evidence>
<name>A0A9F5N0C8_PYTBI</name>
<feature type="compositionally biased region" description="Polar residues" evidence="4">
    <location>
        <begin position="273"/>
        <end position="299"/>
    </location>
</feature>
<evidence type="ECO:0000256" key="5">
    <source>
        <dbReference type="SAM" id="Phobius"/>
    </source>
</evidence>
<keyword evidence="3" id="KW-0677">Repeat</keyword>
<dbReference type="Pfam" id="PF13855">
    <property type="entry name" value="LRR_8"/>
    <property type="match status" value="1"/>
</dbReference>
<dbReference type="AlphaFoldDB" id="A0A9F5N0C8"/>
<dbReference type="InterPro" id="IPR000483">
    <property type="entry name" value="Cys-rich_flank_reg_C"/>
</dbReference>
<dbReference type="OrthoDB" id="8400687at2759"/>
<dbReference type="InterPro" id="IPR003591">
    <property type="entry name" value="Leu-rich_rpt_typical-subtyp"/>
</dbReference>